<protein>
    <submittedName>
        <fullName evidence="1">Uncharacterized protein</fullName>
    </submittedName>
</protein>
<keyword evidence="2" id="KW-1185">Reference proteome</keyword>
<dbReference type="EMBL" id="PPSL01000002">
    <property type="protein sequence ID" value="PQJ11951.1"/>
    <property type="molecule type" value="Genomic_DNA"/>
</dbReference>
<sequence length="70" mass="8179">MRNGVRTFASAMTEQEIRQIQNEVFTKLVIDMLKQQRTDGVPVAEYCLDMYEVTKLTAEKVKQIISEQRK</sequence>
<dbReference type="Proteomes" id="UP000239872">
    <property type="component" value="Unassembled WGS sequence"/>
</dbReference>
<gene>
    <name evidence="1" type="ORF">CJD36_009165</name>
</gene>
<accession>A0A2S7SZB7</accession>
<evidence type="ECO:0000313" key="2">
    <source>
        <dbReference type="Proteomes" id="UP000239872"/>
    </source>
</evidence>
<name>A0A2S7SZB7_9BACT</name>
<organism evidence="1 2">
    <name type="scientific">Flavipsychrobacter stenotrophus</name>
    <dbReference type="NCBI Taxonomy" id="2077091"/>
    <lineage>
        <taxon>Bacteria</taxon>
        <taxon>Pseudomonadati</taxon>
        <taxon>Bacteroidota</taxon>
        <taxon>Chitinophagia</taxon>
        <taxon>Chitinophagales</taxon>
        <taxon>Chitinophagaceae</taxon>
        <taxon>Flavipsychrobacter</taxon>
    </lineage>
</organism>
<evidence type="ECO:0000313" key="1">
    <source>
        <dbReference type="EMBL" id="PQJ11951.1"/>
    </source>
</evidence>
<proteinExistence type="predicted"/>
<comment type="caution">
    <text evidence="1">The sequence shown here is derived from an EMBL/GenBank/DDBJ whole genome shotgun (WGS) entry which is preliminary data.</text>
</comment>
<reference evidence="1 2" key="1">
    <citation type="submission" date="2018-01" db="EMBL/GenBank/DDBJ databases">
        <title>A novel member of the phylum Bacteroidetes isolated from glacier ice.</title>
        <authorList>
            <person name="Liu Q."/>
            <person name="Xin Y.-H."/>
        </authorList>
    </citation>
    <scope>NUCLEOTIDE SEQUENCE [LARGE SCALE GENOMIC DNA]</scope>
    <source>
        <strain evidence="1 2">RB1R16</strain>
    </source>
</reference>
<dbReference type="AlphaFoldDB" id="A0A2S7SZB7"/>